<evidence type="ECO:0000256" key="8">
    <source>
        <dbReference type="SAM" id="MobiDB-lite"/>
    </source>
</evidence>
<keyword evidence="6 9" id="KW-1133">Transmembrane helix</keyword>
<accession>A0A1X6XC61</accession>
<feature type="transmembrane region" description="Helical" evidence="9">
    <location>
        <begin position="16"/>
        <end position="37"/>
    </location>
</feature>
<keyword evidence="4" id="KW-1003">Cell membrane</keyword>
<dbReference type="EMBL" id="FWFF01000009">
    <property type="protein sequence ID" value="SLM96690.1"/>
    <property type="molecule type" value="Genomic_DNA"/>
</dbReference>
<keyword evidence="11" id="KW-1185">Reference proteome</keyword>
<keyword evidence="5 9" id="KW-0812">Transmembrane</keyword>
<evidence type="ECO:0000256" key="1">
    <source>
        <dbReference type="ARBA" id="ARBA00004651"/>
    </source>
</evidence>
<sequence>MNGQQGIPLVSVDDGMGLTIALAIGAVFLAAVVIAIVRIVRGPSILDRMIATDAFLATIMCGLGGVAAFSARTDLFPVMLVISMFGFVGAVGVSRYVSRADLRTTSRFRRMERGQGSGTIGTADGYEPSVPELAIELQEARRMDPERAARMETAGTDLDTSSMRVNADPDDVSQGHATPSEGNLDADPAAEAIADSDTQSSDAEHRDDETRGGQS</sequence>
<name>A0A1X6XC61_9MICO</name>
<dbReference type="RefSeq" id="WP_256970264.1">
    <property type="nucleotide sequence ID" value="NZ_FWFF01000009.1"/>
</dbReference>
<evidence type="ECO:0000256" key="9">
    <source>
        <dbReference type="SAM" id="Phobius"/>
    </source>
</evidence>
<dbReference type="InterPro" id="IPR007208">
    <property type="entry name" value="MrpF/PhaF-like"/>
</dbReference>
<feature type="compositionally biased region" description="Basic and acidic residues" evidence="8">
    <location>
        <begin position="202"/>
        <end position="215"/>
    </location>
</feature>
<organism evidence="10 11">
    <name type="scientific">Brevibacterium yomogidense</name>
    <dbReference type="NCBI Taxonomy" id="946573"/>
    <lineage>
        <taxon>Bacteria</taxon>
        <taxon>Bacillati</taxon>
        <taxon>Actinomycetota</taxon>
        <taxon>Actinomycetes</taxon>
        <taxon>Micrococcales</taxon>
        <taxon>Brevibacteriaceae</taxon>
        <taxon>Brevibacterium</taxon>
    </lineage>
</organism>
<evidence type="ECO:0000256" key="2">
    <source>
        <dbReference type="ARBA" id="ARBA00009212"/>
    </source>
</evidence>
<evidence type="ECO:0000256" key="3">
    <source>
        <dbReference type="ARBA" id="ARBA00022448"/>
    </source>
</evidence>
<keyword evidence="7 9" id="KW-0472">Membrane</keyword>
<gene>
    <name evidence="10" type="ORF">FM105_06150</name>
</gene>
<dbReference type="GO" id="GO:0005886">
    <property type="term" value="C:plasma membrane"/>
    <property type="evidence" value="ECO:0007669"/>
    <property type="project" value="UniProtKB-SubCell"/>
</dbReference>
<protein>
    <submittedName>
        <fullName evidence="10">Na(+) H(+) antiporter subunit F</fullName>
    </submittedName>
</protein>
<dbReference type="Pfam" id="PF04066">
    <property type="entry name" value="MrpF_PhaF"/>
    <property type="match status" value="1"/>
</dbReference>
<dbReference type="Proteomes" id="UP000196581">
    <property type="component" value="Unassembled WGS sequence"/>
</dbReference>
<dbReference type="PANTHER" id="PTHR34702:SF1">
    <property type="entry name" value="NA(+)_H(+) ANTIPORTER SUBUNIT F"/>
    <property type="match status" value="1"/>
</dbReference>
<dbReference type="AlphaFoldDB" id="A0A1X6XC61"/>
<evidence type="ECO:0000256" key="6">
    <source>
        <dbReference type="ARBA" id="ARBA00022989"/>
    </source>
</evidence>
<dbReference type="PANTHER" id="PTHR34702">
    <property type="entry name" value="NA(+)/H(+) ANTIPORTER SUBUNIT F1"/>
    <property type="match status" value="1"/>
</dbReference>
<evidence type="ECO:0000256" key="7">
    <source>
        <dbReference type="ARBA" id="ARBA00023136"/>
    </source>
</evidence>
<evidence type="ECO:0000313" key="11">
    <source>
        <dbReference type="Proteomes" id="UP000196581"/>
    </source>
</evidence>
<comment type="subcellular location">
    <subcellularLocation>
        <location evidence="1">Cell membrane</location>
        <topology evidence="1">Multi-pass membrane protein</topology>
    </subcellularLocation>
</comment>
<proteinExistence type="inferred from homology"/>
<evidence type="ECO:0000313" key="10">
    <source>
        <dbReference type="EMBL" id="SLM96690.1"/>
    </source>
</evidence>
<evidence type="ECO:0000256" key="5">
    <source>
        <dbReference type="ARBA" id="ARBA00022692"/>
    </source>
</evidence>
<evidence type="ECO:0000256" key="4">
    <source>
        <dbReference type="ARBA" id="ARBA00022475"/>
    </source>
</evidence>
<reference evidence="11" key="1">
    <citation type="submission" date="2017-02" db="EMBL/GenBank/DDBJ databases">
        <authorList>
            <person name="Dridi B."/>
        </authorList>
    </citation>
    <scope>NUCLEOTIDE SEQUENCE [LARGE SCALE GENOMIC DNA]</scope>
    <source>
        <strain evidence="11">B Co 03.10</strain>
    </source>
</reference>
<feature type="transmembrane region" description="Helical" evidence="9">
    <location>
        <begin position="75"/>
        <end position="97"/>
    </location>
</feature>
<feature type="transmembrane region" description="Helical" evidence="9">
    <location>
        <begin position="49"/>
        <end position="69"/>
    </location>
</feature>
<comment type="similarity">
    <text evidence="2">Belongs to the CPA3 antiporters (TC 2.A.63) subunit F family.</text>
</comment>
<feature type="region of interest" description="Disordered" evidence="8">
    <location>
        <begin position="154"/>
        <end position="215"/>
    </location>
</feature>
<dbReference type="GO" id="GO:0015385">
    <property type="term" value="F:sodium:proton antiporter activity"/>
    <property type="evidence" value="ECO:0007669"/>
    <property type="project" value="TreeGrafter"/>
</dbReference>
<keyword evidence="3" id="KW-0813">Transport</keyword>